<name>A0ABV2BQ10_9GAMM</name>
<keyword evidence="1" id="KW-0732">Signal</keyword>
<keyword evidence="3" id="KW-1185">Reference proteome</keyword>
<dbReference type="Proteomes" id="UP001548189">
    <property type="component" value="Unassembled WGS sequence"/>
</dbReference>
<accession>A0ABV2BQ10</accession>
<evidence type="ECO:0000256" key="1">
    <source>
        <dbReference type="SAM" id="SignalP"/>
    </source>
</evidence>
<dbReference type="InterPro" id="IPR021557">
    <property type="entry name" value="DUF3016"/>
</dbReference>
<sequence length="168" mass="19419">MKISTVQLLILTGISLAALCIPTVVAADVEVKLIEPRKFRDIDVTSKSLNKSIEDVHHSLSQLINQVAKEYLKDSNNLIIEVTQVDLAGYMEWTRNAREIRVVRNNDRYVLEFSYRLIDSTGKVLKEGNANIREFLHDSPSKKRLQDSHLVGYMRDDLEKWFKKEFNN</sequence>
<dbReference type="Pfam" id="PF11454">
    <property type="entry name" value="DUF3016"/>
    <property type="match status" value="1"/>
</dbReference>
<protein>
    <submittedName>
        <fullName evidence="2">DUF3016 domain-containing protein</fullName>
    </submittedName>
</protein>
<evidence type="ECO:0000313" key="3">
    <source>
        <dbReference type="Proteomes" id="UP001548189"/>
    </source>
</evidence>
<dbReference type="EMBL" id="JBEVCJ010000001">
    <property type="protein sequence ID" value="MET1253838.1"/>
    <property type="molecule type" value="Genomic_DNA"/>
</dbReference>
<evidence type="ECO:0000313" key="2">
    <source>
        <dbReference type="EMBL" id="MET1253838.1"/>
    </source>
</evidence>
<comment type="caution">
    <text evidence="2">The sequence shown here is derived from an EMBL/GenBank/DDBJ whole genome shotgun (WGS) entry which is preliminary data.</text>
</comment>
<organism evidence="2 3">
    <name type="scientific">Aliikangiella maris</name>
    <dbReference type="NCBI Taxonomy" id="3162458"/>
    <lineage>
        <taxon>Bacteria</taxon>
        <taxon>Pseudomonadati</taxon>
        <taxon>Pseudomonadota</taxon>
        <taxon>Gammaproteobacteria</taxon>
        <taxon>Oceanospirillales</taxon>
        <taxon>Pleioneaceae</taxon>
        <taxon>Aliikangiella</taxon>
    </lineage>
</organism>
<proteinExistence type="predicted"/>
<reference evidence="2 3" key="1">
    <citation type="submission" date="2024-06" db="EMBL/GenBank/DDBJ databases">
        <authorList>
            <person name="Li F."/>
        </authorList>
    </citation>
    <scope>NUCLEOTIDE SEQUENCE [LARGE SCALE GENOMIC DNA]</scope>
    <source>
        <strain evidence="2 3">GXAS 311</strain>
    </source>
</reference>
<feature type="signal peptide" evidence="1">
    <location>
        <begin position="1"/>
        <end position="26"/>
    </location>
</feature>
<feature type="chain" id="PRO_5047536803" evidence="1">
    <location>
        <begin position="27"/>
        <end position="168"/>
    </location>
</feature>
<dbReference type="RefSeq" id="WP_353873378.1">
    <property type="nucleotide sequence ID" value="NZ_JBEVCJ010000001.1"/>
</dbReference>
<gene>
    <name evidence="2" type="ORF">ABVT43_01750</name>
</gene>